<dbReference type="AlphaFoldDB" id="A0A0G0W464"/>
<organism evidence="6 7">
    <name type="scientific">candidate division WWE3 bacterium GW2011_GWE1_41_27</name>
    <dbReference type="NCBI Taxonomy" id="1619131"/>
    <lineage>
        <taxon>Bacteria</taxon>
        <taxon>Katanobacteria</taxon>
    </lineage>
</organism>
<reference evidence="6 7" key="1">
    <citation type="journal article" date="2015" name="Nature">
        <title>rRNA introns, odd ribosomes, and small enigmatic genomes across a large radiation of phyla.</title>
        <authorList>
            <person name="Brown C.T."/>
            <person name="Hug L.A."/>
            <person name="Thomas B.C."/>
            <person name="Sharon I."/>
            <person name="Castelle C.J."/>
            <person name="Singh A."/>
            <person name="Wilkins M.J."/>
            <person name="Williams K.H."/>
            <person name="Banfield J.F."/>
        </authorList>
    </citation>
    <scope>NUCLEOTIDE SEQUENCE [LARGE SCALE GENOMIC DNA]</scope>
</reference>
<dbReference type="GO" id="GO:0016020">
    <property type="term" value="C:membrane"/>
    <property type="evidence" value="ECO:0007669"/>
    <property type="project" value="UniProtKB-SubCell"/>
</dbReference>
<keyword evidence="2 5" id="KW-0812">Transmembrane</keyword>
<dbReference type="Proteomes" id="UP000034544">
    <property type="component" value="Unassembled WGS sequence"/>
</dbReference>
<gene>
    <name evidence="6" type="ORF">UU59_C0020G0005</name>
</gene>
<dbReference type="InterPro" id="IPR036019">
    <property type="entry name" value="MscL_channel"/>
</dbReference>
<feature type="transmembrane region" description="Helical" evidence="5">
    <location>
        <begin position="12"/>
        <end position="44"/>
    </location>
</feature>
<proteinExistence type="predicted"/>
<evidence type="ECO:0000313" key="7">
    <source>
        <dbReference type="Proteomes" id="UP000034544"/>
    </source>
</evidence>
<dbReference type="SUPFAM" id="SSF81330">
    <property type="entry name" value="Gated mechanosensitive channel"/>
    <property type="match status" value="1"/>
</dbReference>
<evidence type="ECO:0000256" key="2">
    <source>
        <dbReference type="ARBA" id="ARBA00022692"/>
    </source>
</evidence>
<evidence type="ECO:0000313" key="6">
    <source>
        <dbReference type="EMBL" id="KKS06812.1"/>
    </source>
</evidence>
<name>A0A0G0W464_UNCKA</name>
<feature type="transmembrane region" description="Helical" evidence="5">
    <location>
        <begin position="64"/>
        <end position="87"/>
    </location>
</feature>
<comment type="caution">
    <text evidence="6">The sequence shown here is derived from an EMBL/GenBank/DDBJ whole genome shotgun (WGS) entry which is preliminary data.</text>
</comment>
<dbReference type="Pfam" id="PF01741">
    <property type="entry name" value="MscL"/>
    <property type="match status" value="1"/>
</dbReference>
<dbReference type="PANTHER" id="PTHR30266">
    <property type="entry name" value="MECHANOSENSITIVE CHANNEL MSCL"/>
    <property type="match status" value="1"/>
</dbReference>
<comment type="subcellular location">
    <subcellularLocation>
        <location evidence="1">Membrane</location>
        <topology evidence="1">Multi-pass membrane protein</topology>
    </subcellularLocation>
</comment>
<protein>
    <submittedName>
        <fullName evidence="6">Large-conductance mechanosensitive channel-like protein</fullName>
    </submittedName>
</protein>
<dbReference type="EMBL" id="LCBF01000020">
    <property type="protein sequence ID" value="KKS06812.1"/>
    <property type="molecule type" value="Genomic_DNA"/>
</dbReference>
<dbReference type="InterPro" id="IPR037673">
    <property type="entry name" value="MSC/AndL"/>
</dbReference>
<evidence type="ECO:0000256" key="1">
    <source>
        <dbReference type="ARBA" id="ARBA00004141"/>
    </source>
</evidence>
<dbReference type="PANTHER" id="PTHR30266:SF2">
    <property type="entry name" value="LARGE-CONDUCTANCE MECHANOSENSITIVE CHANNEL"/>
    <property type="match status" value="1"/>
</dbReference>
<keyword evidence="4 5" id="KW-0472">Membrane</keyword>
<evidence type="ECO:0000256" key="5">
    <source>
        <dbReference type="SAM" id="Phobius"/>
    </source>
</evidence>
<keyword evidence="3 5" id="KW-1133">Transmembrane helix</keyword>
<evidence type="ECO:0000256" key="4">
    <source>
        <dbReference type="ARBA" id="ARBA00023136"/>
    </source>
</evidence>
<dbReference type="GO" id="GO:0008381">
    <property type="term" value="F:mechanosensitive monoatomic ion channel activity"/>
    <property type="evidence" value="ECO:0007669"/>
    <property type="project" value="TreeGrafter"/>
</dbReference>
<accession>A0A0G0W464</accession>
<sequence>MKGFLDFIREQGVVGLAVGFILGGAVSKLVASLVADIISPLLALALKNIENLQGAYLQLGAAKIMWGSFLNVFIDFIVIAFVVYFGVKLLKFDKLDKKKA</sequence>
<dbReference type="Gene3D" id="1.10.1200.120">
    <property type="entry name" value="Large-conductance mechanosensitive channel, MscL, domain 1"/>
    <property type="match status" value="1"/>
</dbReference>
<evidence type="ECO:0000256" key="3">
    <source>
        <dbReference type="ARBA" id="ARBA00022989"/>
    </source>
</evidence>